<protein>
    <submittedName>
        <fullName evidence="6">Tellurite resistance protein TehA</fullName>
    </submittedName>
</protein>
<evidence type="ECO:0000256" key="2">
    <source>
        <dbReference type="ARBA" id="ARBA00022692"/>
    </source>
</evidence>
<dbReference type="PANTHER" id="PTHR37955:SF1">
    <property type="entry name" value="DEP DOMAIN-CONTAINING PROTEIN"/>
    <property type="match status" value="1"/>
</dbReference>
<reference evidence="6 7" key="1">
    <citation type="submission" date="2018-12" db="EMBL/GenBank/DDBJ databases">
        <authorList>
            <consortium name="Pathogen Informatics"/>
        </authorList>
    </citation>
    <scope>NUCLEOTIDE SEQUENCE [LARGE SCALE GENOMIC DNA]</scope>
    <source>
        <strain evidence="6 7">NCTC10047</strain>
    </source>
</reference>
<feature type="transmembrane region" description="Helical" evidence="5">
    <location>
        <begin position="12"/>
        <end position="31"/>
    </location>
</feature>
<dbReference type="InterPro" id="IPR004695">
    <property type="entry name" value="SLAC1/Mae1/Ssu1/TehA"/>
</dbReference>
<dbReference type="Pfam" id="PF03595">
    <property type="entry name" value="SLAC1"/>
    <property type="match status" value="1"/>
</dbReference>
<accession>A0A3S4GLJ3</accession>
<feature type="transmembrane region" description="Helical" evidence="5">
    <location>
        <begin position="43"/>
        <end position="64"/>
    </location>
</feature>
<dbReference type="Proteomes" id="UP000275676">
    <property type="component" value="Chromosome"/>
</dbReference>
<dbReference type="InterPro" id="IPR038665">
    <property type="entry name" value="Voltage-dep_anion_channel_sf"/>
</dbReference>
<evidence type="ECO:0000313" key="7">
    <source>
        <dbReference type="Proteomes" id="UP000275676"/>
    </source>
</evidence>
<dbReference type="PANTHER" id="PTHR37955">
    <property type="entry name" value="TELLURITE RESISTANCE PROTEIN TEHA"/>
    <property type="match status" value="1"/>
</dbReference>
<proteinExistence type="predicted"/>
<evidence type="ECO:0000313" key="6">
    <source>
        <dbReference type="EMBL" id="VEA77004.1"/>
    </source>
</evidence>
<evidence type="ECO:0000256" key="1">
    <source>
        <dbReference type="ARBA" id="ARBA00004141"/>
    </source>
</evidence>
<comment type="subcellular location">
    <subcellularLocation>
        <location evidence="1">Membrane</location>
        <topology evidence="1">Multi-pass membrane protein</topology>
    </subcellularLocation>
</comment>
<keyword evidence="3 5" id="KW-1133">Transmembrane helix</keyword>
<keyword evidence="2 5" id="KW-0812">Transmembrane</keyword>
<evidence type="ECO:0000256" key="4">
    <source>
        <dbReference type="ARBA" id="ARBA00023136"/>
    </source>
</evidence>
<dbReference type="InterPro" id="IPR052951">
    <property type="entry name" value="Tellurite_res_ion_channel"/>
</dbReference>
<dbReference type="Gene3D" id="1.50.10.150">
    <property type="entry name" value="Voltage-dependent anion channel"/>
    <property type="match status" value="1"/>
</dbReference>
<dbReference type="AlphaFoldDB" id="A0A3S4GLJ3"/>
<evidence type="ECO:0000256" key="3">
    <source>
        <dbReference type="ARBA" id="ARBA00022989"/>
    </source>
</evidence>
<dbReference type="EMBL" id="LR134156">
    <property type="protein sequence ID" value="VEA77004.1"/>
    <property type="molecule type" value="Genomic_DNA"/>
</dbReference>
<dbReference type="GO" id="GO:0046583">
    <property type="term" value="F:monoatomic cation efflux transmembrane transporter activity"/>
    <property type="evidence" value="ECO:0007669"/>
    <property type="project" value="TreeGrafter"/>
</dbReference>
<sequence>MRNHKQSDRVLNLPAGYFGIVLGTIGMGFAWRYASQIWAISHWPGDIMVILAMIIWGLLTLAFLSRLVRFPHSVLAEVRHPVMSSFVSLFPATTMLVAIGFVPWYRPLAVALFSVGGSHTTGVRRLADGGTLAWSASGRSDDPRALSANGSE</sequence>
<keyword evidence="4 5" id="KW-0472">Membrane</keyword>
<evidence type="ECO:0000256" key="5">
    <source>
        <dbReference type="SAM" id="Phobius"/>
    </source>
</evidence>
<gene>
    <name evidence="6" type="primary">tehA_1</name>
    <name evidence="6" type="ORF">NCTC10047_02910</name>
</gene>
<organism evidence="6 7">
    <name type="scientific">Salmonella enterica subsp. arizonae</name>
    <dbReference type="NCBI Taxonomy" id="59203"/>
    <lineage>
        <taxon>Bacteria</taxon>
        <taxon>Pseudomonadati</taxon>
        <taxon>Pseudomonadota</taxon>
        <taxon>Gammaproteobacteria</taxon>
        <taxon>Enterobacterales</taxon>
        <taxon>Enterobacteriaceae</taxon>
        <taxon>Salmonella</taxon>
    </lineage>
</organism>
<feature type="transmembrane region" description="Helical" evidence="5">
    <location>
        <begin position="85"/>
        <end position="105"/>
    </location>
</feature>
<dbReference type="GO" id="GO:0005886">
    <property type="term" value="C:plasma membrane"/>
    <property type="evidence" value="ECO:0007669"/>
    <property type="project" value="TreeGrafter"/>
</dbReference>
<name>A0A3S4GLJ3_SALER</name>